<evidence type="ECO:0000313" key="1">
    <source>
        <dbReference type="EMBL" id="KHJ79207.1"/>
    </source>
</evidence>
<sequence length="99" mass="10711">MYLAIVIAIAVTHHAHVIAIVIMRGMVPLGTGAVHAIVDMARIAMIVIADMGEIGETMGTVEMTEEVASEDRLHPTDETGDNYSFCQCSVEFISSCRVF</sequence>
<reference evidence="1 2" key="1">
    <citation type="submission" date="2014-03" db="EMBL/GenBank/DDBJ databases">
        <title>Draft genome of the hookworm Oesophagostomum dentatum.</title>
        <authorList>
            <person name="Mitreva M."/>
        </authorList>
    </citation>
    <scope>NUCLEOTIDE SEQUENCE [LARGE SCALE GENOMIC DNA]</scope>
    <source>
        <strain evidence="1 2">OD-Hann</strain>
    </source>
</reference>
<name>A0A0B1S6U2_OESDE</name>
<dbReference type="Proteomes" id="UP000053660">
    <property type="component" value="Unassembled WGS sequence"/>
</dbReference>
<protein>
    <submittedName>
        <fullName evidence="1">Uncharacterized protein</fullName>
    </submittedName>
</protein>
<organism evidence="1 2">
    <name type="scientific">Oesophagostomum dentatum</name>
    <name type="common">Nodular worm</name>
    <dbReference type="NCBI Taxonomy" id="61180"/>
    <lineage>
        <taxon>Eukaryota</taxon>
        <taxon>Metazoa</taxon>
        <taxon>Ecdysozoa</taxon>
        <taxon>Nematoda</taxon>
        <taxon>Chromadorea</taxon>
        <taxon>Rhabditida</taxon>
        <taxon>Rhabditina</taxon>
        <taxon>Rhabditomorpha</taxon>
        <taxon>Strongyloidea</taxon>
        <taxon>Strongylidae</taxon>
        <taxon>Oesophagostomum</taxon>
    </lineage>
</organism>
<dbReference type="AlphaFoldDB" id="A0A0B1S6U2"/>
<proteinExistence type="predicted"/>
<evidence type="ECO:0000313" key="2">
    <source>
        <dbReference type="Proteomes" id="UP000053660"/>
    </source>
</evidence>
<gene>
    <name evidence="1" type="ORF">OESDEN_21153</name>
</gene>
<dbReference type="EMBL" id="KN606324">
    <property type="protein sequence ID" value="KHJ79207.1"/>
    <property type="molecule type" value="Genomic_DNA"/>
</dbReference>
<accession>A0A0B1S6U2</accession>
<keyword evidence="2" id="KW-1185">Reference proteome</keyword>